<evidence type="ECO:0000313" key="1">
    <source>
        <dbReference type="EMBL" id="KAJ9590750.1"/>
    </source>
</evidence>
<sequence>ERPTHATLQSLEQAGPNVHPIVGAQYLNQLTLPPPDIPAQMGAAPQSETSRYDQPNTYLRKHQEKYPYMYNILRSAPPEELVKKVYRDRMLTTYQADYCNMGKEKDLIWKFIGEFYSQPYDNLIRAGGMSPESYSMVLPDCSYRPQQRRAFRPNLISRLGATQKDKTQPAASKRSEHIPISKAWKSEYKDTISKVGESIIKDKLHQHGNVSAGRQYLITY</sequence>
<feature type="non-terminal residue" evidence="1">
    <location>
        <position position="220"/>
    </location>
</feature>
<organism evidence="1 2">
    <name type="scientific">Diploptera punctata</name>
    <name type="common">Pacific beetle cockroach</name>
    <dbReference type="NCBI Taxonomy" id="6984"/>
    <lineage>
        <taxon>Eukaryota</taxon>
        <taxon>Metazoa</taxon>
        <taxon>Ecdysozoa</taxon>
        <taxon>Arthropoda</taxon>
        <taxon>Hexapoda</taxon>
        <taxon>Insecta</taxon>
        <taxon>Pterygota</taxon>
        <taxon>Neoptera</taxon>
        <taxon>Polyneoptera</taxon>
        <taxon>Dictyoptera</taxon>
        <taxon>Blattodea</taxon>
        <taxon>Blaberoidea</taxon>
        <taxon>Blaberidae</taxon>
        <taxon>Diplopterinae</taxon>
        <taxon>Diploptera</taxon>
    </lineage>
</organism>
<reference evidence="1" key="1">
    <citation type="journal article" date="2023" name="IScience">
        <title>Live-bearing cockroach genome reveals convergent evolutionary mechanisms linked to viviparity in insects and beyond.</title>
        <authorList>
            <person name="Fouks B."/>
            <person name="Harrison M.C."/>
            <person name="Mikhailova A.A."/>
            <person name="Marchal E."/>
            <person name="English S."/>
            <person name="Carruthers M."/>
            <person name="Jennings E.C."/>
            <person name="Chiamaka E.L."/>
            <person name="Frigard R.A."/>
            <person name="Pippel M."/>
            <person name="Attardo G.M."/>
            <person name="Benoit J.B."/>
            <person name="Bornberg-Bauer E."/>
            <person name="Tobe S.S."/>
        </authorList>
    </citation>
    <scope>NUCLEOTIDE SEQUENCE</scope>
    <source>
        <strain evidence="1">Stay&amp;Tobe</strain>
    </source>
</reference>
<comment type="caution">
    <text evidence="1">The sequence shown here is derived from an EMBL/GenBank/DDBJ whole genome shotgun (WGS) entry which is preliminary data.</text>
</comment>
<gene>
    <name evidence="1" type="ORF">L9F63_016266</name>
</gene>
<dbReference type="EMBL" id="JASPKZ010004196">
    <property type="protein sequence ID" value="KAJ9590750.1"/>
    <property type="molecule type" value="Genomic_DNA"/>
</dbReference>
<name>A0AAD8A186_DIPPU</name>
<dbReference type="Proteomes" id="UP001233999">
    <property type="component" value="Unassembled WGS sequence"/>
</dbReference>
<evidence type="ECO:0000313" key="2">
    <source>
        <dbReference type="Proteomes" id="UP001233999"/>
    </source>
</evidence>
<reference evidence="1" key="2">
    <citation type="submission" date="2023-05" db="EMBL/GenBank/DDBJ databases">
        <authorList>
            <person name="Fouks B."/>
        </authorList>
    </citation>
    <scope>NUCLEOTIDE SEQUENCE</scope>
    <source>
        <strain evidence="1">Stay&amp;Tobe</strain>
        <tissue evidence="1">Testes</tissue>
    </source>
</reference>
<accession>A0AAD8A186</accession>
<keyword evidence="2" id="KW-1185">Reference proteome</keyword>
<protein>
    <submittedName>
        <fullName evidence="1">Uncharacterized protein</fullName>
    </submittedName>
</protein>
<dbReference type="AlphaFoldDB" id="A0AAD8A186"/>
<proteinExistence type="predicted"/>